<comment type="caution">
    <text evidence="9">The sequence shown here is derived from an EMBL/GenBank/DDBJ whole genome shotgun (WGS) entry which is preliminary data.</text>
</comment>
<comment type="subcellular location">
    <subcellularLocation>
        <location evidence="1">Cell membrane</location>
        <topology evidence="1">Multi-pass membrane protein</topology>
    </subcellularLocation>
</comment>
<dbReference type="GO" id="GO:0022857">
    <property type="term" value="F:transmembrane transporter activity"/>
    <property type="evidence" value="ECO:0007669"/>
    <property type="project" value="InterPro"/>
</dbReference>
<feature type="transmembrane region" description="Helical" evidence="8">
    <location>
        <begin position="195"/>
        <end position="219"/>
    </location>
</feature>
<dbReference type="RefSeq" id="WP_175374391.1">
    <property type="nucleotide sequence ID" value="NZ_JABWCS010000221.1"/>
</dbReference>
<dbReference type="GO" id="GO:0033214">
    <property type="term" value="P:siderophore-iron import into cell"/>
    <property type="evidence" value="ECO:0007669"/>
    <property type="project" value="TreeGrafter"/>
</dbReference>
<dbReference type="Gene3D" id="1.10.3470.10">
    <property type="entry name" value="ABC transporter involved in vitamin B12 uptake, BtuC"/>
    <property type="match status" value="1"/>
</dbReference>
<feature type="transmembrane region" description="Helical" evidence="8">
    <location>
        <begin position="279"/>
        <end position="296"/>
    </location>
</feature>
<dbReference type="SUPFAM" id="SSF81345">
    <property type="entry name" value="ABC transporter involved in vitamin B12 uptake, BtuC"/>
    <property type="match status" value="1"/>
</dbReference>
<keyword evidence="3" id="KW-0813">Transport</keyword>
<evidence type="ECO:0000256" key="5">
    <source>
        <dbReference type="ARBA" id="ARBA00022692"/>
    </source>
</evidence>
<dbReference type="InterPro" id="IPR000522">
    <property type="entry name" value="ABC_transptr_permease_BtuC"/>
</dbReference>
<comment type="similarity">
    <text evidence="2">Belongs to the binding-protein-dependent transport system permease family. FecCD subfamily.</text>
</comment>
<keyword evidence="10" id="KW-1185">Reference proteome</keyword>
<protein>
    <submittedName>
        <fullName evidence="9">Iron ABC transporter permease</fullName>
    </submittedName>
</protein>
<keyword evidence="6 8" id="KW-1133">Transmembrane helix</keyword>
<evidence type="ECO:0000256" key="3">
    <source>
        <dbReference type="ARBA" id="ARBA00022448"/>
    </source>
</evidence>
<evidence type="ECO:0000256" key="6">
    <source>
        <dbReference type="ARBA" id="ARBA00022989"/>
    </source>
</evidence>
<dbReference type="GO" id="GO:0005886">
    <property type="term" value="C:plasma membrane"/>
    <property type="evidence" value="ECO:0007669"/>
    <property type="project" value="UniProtKB-SubCell"/>
</dbReference>
<name>A0A850ES51_9BACL</name>
<evidence type="ECO:0000256" key="8">
    <source>
        <dbReference type="SAM" id="Phobius"/>
    </source>
</evidence>
<dbReference type="PANTHER" id="PTHR30472">
    <property type="entry name" value="FERRIC ENTEROBACTIN TRANSPORT SYSTEM PERMEASE PROTEIN"/>
    <property type="match status" value="1"/>
</dbReference>
<keyword evidence="4" id="KW-1003">Cell membrane</keyword>
<dbReference type="Proteomes" id="UP000564806">
    <property type="component" value="Unassembled WGS sequence"/>
</dbReference>
<dbReference type="FunFam" id="1.10.3470.10:FF:000001">
    <property type="entry name" value="Vitamin B12 ABC transporter permease BtuC"/>
    <property type="match status" value="1"/>
</dbReference>
<feature type="transmembrane region" description="Helical" evidence="8">
    <location>
        <begin position="120"/>
        <end position="141"/>
    </location>
</feature>
<keyword evidence="7 8" id="KW-0472">Membrane</keyword>
<feature type="transmembrane region" description="Helical" evidence="8">
    <location>
        <begin position="95"/>
        <end position="114"/>
    </location>
</feature>
<dbReference type="Pfam" id="PF01032">
    <property type="entry name" value="FecCD"/>
    <property type="match status" value="1"/>
</dbReference>
<dbReference type="InterPro" id="IPR037294">
    <property type="entry name" value="ABC_BtuC-like"/>
</dbReference>
<feature type="transmembrane region" description="Helical" evidence="8">
    <location>
        <begin position="308"/>
        <end position="328"/>
    </location>
</feature>
<reference evidence="9" key="1">
    <citation type="submission" date="2020-06" db="EMBL/GenBank/DDBJ databases">
        <title>Paenibacillus sp. nov., isolated from soil.</title>
        <authorList>
            <person name="Seo Y.L."/>
        </authorList>
    </citation>
    <scope>NUCLEOTIDE SEQUENCE [LARGE SCALE GENOMIC DNA]</scope>
    <source>
        <strain evidence="9">JW14</strain>
    </source>
</reference>
<organism evidence="9 10">
    <name type="scientific">Paenibacillus agri</name>
    <dbReference type="NCBI Taxonomy" id="2744309"/>
    <lineage>
        <taxon>Bacteria</taxon>
        <taxon>Bacillati</taxon>
        <taxon>Bacillota</taxon>
        <taxon>Bacilli</taxon>
        <taxon>Bacillales</taxon>
        <taxon>Paenibacillaceae</taxon>
        <taxon>Paenibacillus</taxon>
    </lineage>
</organism>
<evidence type="ECO:0000256" key="7">
    <source>
        <dbReference type="ARBA" id="ARBA00023136"/>
    </source>
</evidence>
<feature type="transmembrane region" description="Helical" evidence="8">
    <location>
        <begin position="240"/>
        <end position="267"/>
    </location>
</feature>
<evidence type="ECO:0000313" key="9">
    <source>
        <dbReference type="EMBL" id="NUU64023.1"/>
    </source>
</evidence>
<keyword evidence="5 8" id="KW-0812">Transmembrane</keyword>
<feature type="transmembrane region" description="Helical" evidence="8">
    <location>
        <begin position="153"/>
        <end position="175"/>
    </location>
</feature>
<dbReference type="AlphaFoldDB" id="A0A850ES51"/>
<evidence type="ECO:0000313" key="10">
    <source>
        <dbReference type="Proteomes" id="UP000564806"/>
    </source>
</evidence>
<dbReference type="CDD" id="cd06550">
    <property type="entry name" value="TM_ABC_iron-siderophores_like"/>
    <property type="match status" value="1"/>
</dbReference>
<evidence type="ECO:0000256" key="2">
    <source>
        <dbReference type="ARBA" id="ARBA00007935"/>
    </source>
</evidence>
<accession>A0A850ES51</accession>
<gene>
    <name evidence="9" type="ORF">HPT30_27100</name>
</gene>
<evidence type="ECO:0000256" key="4">
    <source>
        <dbReference type="ARBA" id="ARBA00022475"/>
    </source>
</evidence>
<evidence type="ECO:0000256" key="1">
    <source>
        <dbReference type="ARBA" id="ARBA00004651"/>
    </source>
</evidence>
<dbReference type="EMBL" id="JABWCS010000221">
    <property type="protein sequence ID" value="NUU64023.1"/>
    <property type="molecule type" value="Genomic_DNA"/>
</dbReference>
<feature type="transmembrane region" description="Helical" evidence="8">
    <location>
        <begin position="67"/>
        <end position="83"/>
    </location>
</feature>
<proteinExistence type="inferred from homology"/>
<dbReference type="PANTHER" id="PTHR30472:SF65">
    <property type="entry name" value="SIDEROPHORE TRANSPORT SYSTEM PERMEASE PROTEIN YFIZ-RELATED"/>
    <property type="match status" value="1"/>
</dbReference>
<sequence>MRDKKRSVPFFYKLLGSVLVLVVSFAISMVLGAKEITLYDLWLALTSPGASSENVLILREIRMPRELAAMLVGAAFAVSGSIMQGVTRNPLADPGLLGLTSGANMALAVAFAFLPGVGYFGIMLACFIGSALGAGLVLGLGSMRQGKLSPIRIVLAGAAISAFLYAIADGISIVFKISKDVSMWTAGGLIGTTWAQLQVITPVIVIAIVVAIMYSNHLTILSLSDEIAMGLGQKLVRVKFILFTLVVLLTGAAVALVGNIAFLGLMIPHIVRMIVGTDYRYILPFSVFAGASFMLLADTLGRTINAPYETPMAAIVAMVGLPFFLFVVRKGGKALS</sequence>